<proteinExistence type="predicted"/>
<name>A0A0E3TQI9_MYCCH</name>
<dbReference type="Proteomes" id="UP000180113">
    <property type="component" value="Unassembled WGS sequence"/>
</dbReference>
<gene>
    <name evidence="2" type="ORF">BKG62_05200</name>
    <name evidence="3" type="ORF">BKG82_06895</name>
    <name evidence="4" type="ORF">BKG84_05765</name>
    <name evidence="5" type="ORF">FJK96_06380</name>
</gene>
<dbReference type="Proteomes" id="UP000317728">
    <property type="component" value="Chromosome"/>
</dbReference>
<dbReference type="Proteomes" id="UP000180043">
    <property type="component" value="Unassembled WGS sequence"/>
</dbReference>
<evidence type="ECO:0000259" key="1">
    <source>
        <dbReference type="Pfam" id="PF12680"/>
    </source>
</evidence>
<protein>
    <submittedName>
        <fullName evidence="3">Steroid delta-isomerase</fullName>
    </submittedName>
</protein>
<evidence type="ECO:0000313" key="7">
    <source>
        <dbReference type="Proteomes" id="UP000180043"/>
    </source>
</evidence>
<evidence type="ECO:0000313" key="6">
    <source>
        <dbReference type="Proteomes" id="UP000179441"/>
    </source>
</evidence>
<dbReference type="Gene3D" id="3.10.450.50">
    <property type="match status" value="1"/>
</dbReference>
<feature type="domain" description="SnoaL-like" evidence="1">
    <location>
        <begin position="12"/>
        <end position="111"/>
    </location>
</feature>
<evidence type="ECO:0000313" key="8">
    <source>
        <dbReference type="Proteomes" id="UP000180113"/>
    </source>
</evidence>
<evidence type="ECO:0000313" key="5">
    <source>
        <dbReference type="EMBL" id="QDF69811.1"/>
    </source>
</evidence>
<dbReference type="SUPFAM" id="SSF54427">
    <property type="entry name" value="NTF2-like"/>
    <property type="match status" value="1"/>
</dbReference>
<accession>A0A0E3TQI9</accession>
<keyword evidence="3" id="KW-0413">Isomerase</keyword>
<dbReference type="EMBL" id="MLIQ01000011">
    <property type="protein sequence ID" value="OHU60197.1"/>
    <property type="molecule type" value="Genomic_DNA"/>
</dbReference>
<dbReference type="HOGENOM" id="CLU_132549_3_0_11"/>
<dbReference type="EMBL" id="MLIS01000001">
    <property type="protein sequence ID" value="OHU77973.1"/>
    <property type="molecule type" value="Genomic_DNA"/>
</dbReference>
<dbReference type="InterPro" id="IPR037401">
    <property type="entry name" value="SnoaL-like"/>
</dbReference>
<reference evidence="6 7" key="2">
    <citation type="submission" date="2016-10" db="EMBL/GenBank/DDBJ databases">
        <title>Evaluation of Human, Veterinary and Environmental Mycobacterium chelonae Isolates by Core Genome Phylogenomic Analysis, Targeted Gene Comparison, and Anti-microbial Susceptibility Patterns: A Tale of Mistaken Identities.</title>
        <authorList>
            <person name="Fogelson S.B."/>
            <person name="Camus A.C."/>
            <person name="Lorenz W."/>
            <person name="Vasireddy R."/>
            <person name="Vasireddy S."/>
            <person name="Smith T."/>
            <person name="Brown-Elliott B.A."/>
            <person name="Wallace R.J.Jr."/>
            <person name="Hasan N.A."/>
            <person name="Reischl U."/>
            <person name="Sanchez S."/>
        </authorList>
    </citation>
    <scope>NUCLEOTIDE SEQUENCE [LARGE SCALE GENOMIC DNA]</scope>
    <source>
        <strain evidence="3 7">15515</strain>
        <strain evidence="4 6">15518</strain>
    </source>
</reference>
<evidence type="ECO:0000313" key="4">
    <source>
        <dbReference type="EMBL" id="OHU77973.1"/>
    </source>
</evidence>
<dbReference type="OrthoDB" id="459617at2"/>
<organism evidence="3 7">
    <name type="scientific">Mycobacteroides chelonae</name>
    <name type="common">Mycobacterium chelonae</name>
    <dbReference type="NCBI Taxonomy" id="1774"/>
    <lineage>
        <taxon>Bacteria</taxon>
        <taxon>Bacillati</taxon>
        <taxon>Actinomycetota</taxon>
        <taxon>Actinomycetes</taxon>
        <taxon>Mycobacteriales</taxon>
        <taxon>Mycobacteriaceae</taxon>
        <taxon>Mycobacteroides</taxon>
    </lineage>
</organism>
<reference evidence="2 8" key="1">
    <citation type="submission" date="2016-10" db="EMBL/GenBank/DDBJ databases">
        <title>Evaluation of Human, Animal and Environmental Mycobacterium chelonae Isolates by Core Genome Phylogenomic Analysis, Targeted Gene Comparison, and Anti-microbial Susceptibility Patterns: A Tale of Mistaken Identities.</title>
        <authorList>
            <person name="Fogelson S.B."/>
            <person name="Camus A.C."/>
            <person name="Lorenz W."/>
            <person name="Vasireddy R."/>
            <person name="Vasireddy S."/>
            <person name="Smith T."/>
            <person name="Brown-Elliott B.A."/>
            <person name="Wallace R.J.Jr."/>
            <person name="Hasan N.A."/>
            <person name="Reischl U."/>
            <person name="Sanchez S."/>
        </authorList>
    </citation>
    <scope>NUCLEOTIDE SEQUENCE [LARGE SCALE GENOMIC DNA]</scope>
    <source>
        <strain evidence="2 8">42895</strain>
    </source>
</reference>
<evidence type="ECO:0000313" key="2">
    <source>
        <dbReference type="EMBL" id="OHT55524.1"/>
    </source>
</evidence>
<evidence type="ECO:0000313" key="3">
    <source>
        <dbReference type="EMBL" id="OHU60197.1"/>
    </source>
</evidence>
<reference evidence="5 9" key="3">
    <citation type="submission" date="2019-06" db="EMBL/GenBank/DDBJ databases">
        <title>Whole geneome sequnce of Mycobacteroides chelonae M77 isolated from bovine milk from Meghalaya, India.</title>
        <authorList>
            <person name="Vise E."/>
            <person name="Das S."/>
            <person name="Garg A."/>
            <person name="Ghatak S."/>
            <person name="Shakuntala I."/>
            <person name="Milton A.A.P."/>
            <person name="Karam A."/>
            <person name="Sanjukta R."/>
            <person name="Puro K."/>
            <person name="Sen A."/>
        </authorList>
    </citation>
    <scope>NUCLEOTIDE SEQUENCE [LARGE SCALE GENOMIC DNA]</scope>
    <source>
        <strain evidence="5 9">M77</strain>
    </source>
</reference>
<sequence>MTVTREQVLAVVQSYCDLLTTGTAAQIADLYADDATVEDPLGADVLKGREAIQGFYAAIEPLDRHGDLKLVRATNNEAAFHFELTIKHENGGMVIAPIDVMTFNDEGKISSMRAFWTQDDIKQL</sequence>
<dbReference type="PATRIC" id="fig|1774.35.peg.1116"/>
<dbReference type="AlphaFoldDB" id="A0A0E3TQI9"/>
<evidence type="ECO:0000313" key="9">
    <source>
        <dbReference type="Proteomes" id="UP000317728"/>
    </source>
</evidence>
<dbReference type="Pfam" id="PF12680">
    <property type="entry name" value="SnoaL_2"/>
    <property type="match status" value="1"/>
</dbReference>
<dbReference type="GeneID" id="31678739"/>
<dbReference type="InterPro" id="IPR032710">
    <property type="entry name" value="NTF2-like_dom_sf"/>
</dbReference>
<dbReference type="EMBL" id="MLHW01000001">
    <property type="protein sequence ID" value="OHT55524.1"/>
    <property type="molecule type" value="Genomic_DNA"/>
</dbReference>
<dbReference type="EMBL" id="CP041150">
    <property type="protein sequence ID" value="QDF69811.1"/>
    <property type="molecule type" value="Genomic_DNA"/>
</dbReference>
<dbReference type="RefSeq" id="WP_030094660.1">
    <property type="nucleotide sequence ID" value="NZ_BSAK01000007.1"/>
</dbReference>
<dbReference type="Proteomes" id="UP000179441">
    <property type="component" value="Unassembled WGS sequence"/>
</dbReference>
<dbReference type="GO" id="GO:0016853">
    <property type="term" value="F:isomerase activity"/>
    <property type="evidence" value="ECO:0007669"/>
    <property type="project" value="UniProtKB-KW"/>
</dbReference>
<keyword evidence="6" id="KW-1185">Reference proteome</keyword>